<dbReference type="InterPro" id="IPR004358">
    <property type="entry name" value="Sig_transdc_His_kin-like_C"/>
</dbReference>
<keyword evidence="8 11" id="KW-1133">Transmembrane helix</keyword>
<evidence type="ECO:0000256" key="11">
    <source>
        <dbReference type="SAM" id="Phobius"/>
    </source>
</evidence>
<dbReference type="PROSITE" id="PS50109">
    <property type="entry name" value="HIS_KIN"/>
    <property type="match status" value="1"/>
</dbReference>
<dbReference type="InterPro" id="IPR003594">
    <property type="entry name" value="HATPase_dom"/>
</dbReference>
<keyword evidence="15" id="KW-1185">Reference proteome</keyword>
<feature type="domain" description="HAMP" evidence="13">
    <location>
        <begin position="206"/>
        <end position="257"/>
    </location>
</feature>
<dbReference type="PANTHER" id="PTHR45436:SF5">
    <property type="entry name" value="SENSOR HISTIDINE KINASE TRCS"/>
    <property type="match status" value="1"/>
</dbReference>
<dbReference type="RefSeq" id="WP_244636650.1">
    <property type="nucleotide sequence ID" value="NZ_BMZO01000004.1"/>
</dbReference>
<dbReference type="InterPro" id="IPR050428">
    <property type="entry name" value="TCS_sensor_his_kinase"/>
</dbReference>
<evidence type="ECO:0000259" key="12">
    <source>
        <dbReference type="PROSITE" id="PS50109"/>
    </source>
</evidence>
<gene>
    <name evidence="14" type="ORF">GCM10010136_14910</name>
</gene>
<evidence type="ECO:0000313" key="14">
    <source>
        <dbReference type="EMBL" id="GHC69270.1"/>
    </source>
</evidence>
<dbReference type="InterPro" id="IPR036097">
    <property type="entry name" value="HisK_dim/P_sf"/>
</dbReference>
<evidence type="ECO:0000256" key="6">
    <source>
        <dbReference type="ARBA" id="ARBA00022692"/>
    </source>
</evidence>
<protein>
    <recommendedName>
        <fullName evidence="3">histidine kinase</fullName>
        <ecNumber evidence="3">2.7.13.3</ecNumber>
    </recommendedName>
</protein>
<dbReference type="InterPro" id="IPR036890">
    <property type="entry name" value="HATPase_C_sf"/>
</dbReference>
<comment type="caution">
    <text evidence="14">The sequence shown here is derived from an EMBL/GenBank/DDBJ whole genome shotgun (WGS) entry which is preliminary data.</text>
</comment>
<keyword evidence="4" id="KW-0597">Phosphoprotein</keyword>
<accession>A0A8J3DI59</accession>
<dbReference type="PROSITE" id="PS50885">
    <property type="entry name" value="HAMP"/>
    <property type="match status" value="1"/>
</dbReference>
<dbReference type="InterPro" id="IPR003660">
    <property type="entry name" value="HAMP_dom"/>
</dbReference>
<evidence type="ECO:0000256" key="3">
    <source>
        <dbReference type="ARBA" id="ARBA00012438"/>
    </source>
</evidence>
<name>A0A8J3DI59_9HYPH</name>
<reference evidence="14" key="2">
    <citation type="submission" date="2020-09" db="EMBL/GenBank/DDBJ databases">
        <authorList>
            <person name="Sun Q."/>
            <person name="Kim S."/>
        </authorList>
    </citation>
    <scope>NUCLEOTIDE SEQUENCE</scope>
    <source>
        <strain evidence="14">KCTC 42097</strain>
    </source>
</reference>
<comment type="catalytic activity">
    <reaction evidence="1">
        <text>ATP + protein L-histidine = ADP + protein N-phospho-L-histidine.</text>
        <dbReference type="EC" id="2.7.13.3"/>
    </reaction>
</comment>
<dbReference type="InterPro" id="IPR005467">
    <property type="entry name" value="His_kinase_dom"/>
</dbReference>
<evidence type="ECO:0000256" key="2">
    <source>
        <dbReference type="ARBA" id="ARBA00004370"/>
    </source>
</evidence>
<dbReference type="GO" id="GO:0005886">
    <property type="term" value="C:plasma membrane"/>
    <property type="evidence" value="ECO:0007669"/>
    <property type="project" value="TreeGrafter"/>
</dbReference>
<evidence type="ECO:0000256" key="10">
    <source>
        <dbReference type="ARBA" id="ARBA00023136"/>
    </source>
</evidence>
<dbReference type="SUPFAM" id="SSF55874">
    <property type="entry name" value="ATPase domain of HSP90 chaperone/DNA topoisomerase II/histidine kinase"/>
    <property type="match status" value="1"/>
</dbReference>
<dbReference type="EMBL" id="BMZO01000004">
    <property type="protein sequence ID" value="GHC69270.1"/>
    <property type="molecule type" value="Genomic_DNA"/>
</dbReference>
<dbReference type="Gene3D" id="1.10.287.130">
    <property type="match status" value="1"/>
</dbReference>
<dbReference type="SUPFAM" id="SSF47384">
    <property type="entry name" value="Homodimeric domain of signal transducing histidine kinase"/>
    <property type="match status" value="1"/>
</dbReference>
<feature type="domain" description="Histidine kinase" evidence="12">
    <location>
        <begin position="265"/>
        <end position="465"/>
    </location>
</feature>
<evidence type="ECO:0000256" key="5">
    <source>
        <dbReference type="ARBA" id="ARBA00022679"/>
    </source>
</evidence>
<keyword evidence="5" id="KW-0808">Transferase</keyword>
<keyword evidence="7 14" id="KW-0418">Kinase</keyword>
<feature type="transmembrane region" description="Helical" evidence="11">
    <location>
        <begin position="20"/>
        <end position="47"/>
    </location>
</feature>
<keyword evidence="10 11" id="KW-0472">Membrane</keyword>
<feature type="transmembrane region" description="Helical" evidence="11">
    <location>
        <begin position="186"/>
        <end position="209"/>
    </location>
</feature>
<dbReference type="Proteomes" id="UP000641137">
    <property type="component" value="Unassembled WGS sequence"/>
</dbReference>
<evidence type="ECO:0000259" key="13">
    <source>
        <dbReference type="PROSITE" id="PS50885"/>
    </source>
</evidence>
<evidence type="ECO:0000256" key="7">
    <source>
        <dbReference type="ARBA" id="ARBA00022777"/>
    </source>
</evidence>
<comment type="subcellular location">
    <subcellularLocation>
        <location evidence="2">Membrane</location>
    </subcellularLocation>
</comment>
<proteinExistence type="predicted"/>
<evidence type="ECO:0000256" key="8">
    <source>
        <dbReference type="ARBA" id="ARBA00022989"/>
    </source>
</evidence>
<keyword evidence="9" id="KW-0902">Two-component regulatory system</keyword>
<evidence type="ECO:0000256" key="1">
    <source>
        <dbReference type="ARBA" id="ARBA00000085"/>
    </source>
</evidence>
<dbReference type="Pfam" id="PF02518">
    <property type="entry name" value="HATPase_c"/>
    <property type="match status" value="1"/>
</dbReference>
<dbReference type="AlphaFoldDB" id="A0A8J3DI59"/>
<sequence length="467" mass="52117">MSETMPRKDWLPGWLVPRSLSVRVVTLSTIWTMIALIILIAVFSAFYRQASERGFRVLLHAHMTNMVGAVGVSEDNRLQGNVNLGSLLYSEPRSGWYWSVTPIVGGLQGTMRSSSLQEEIASPSTRQVPFNSNFTRNYRTVDSAGNELEVLEREFILGEDNSVARFRITGNRSILENDIWRLQKQLLVYLGLFGIGTVLVNAAIILAGLKPLSRVRDALVKLREGKAQALDMRFPSEIQPLADETNALIDNNKRILERARTQVGNLAHSLKTPLAVITNEAHAFGGQKGRLIEEQANAMRSQVEHYLQRARIAAQRDSVVFRTDVHETLERMVRVMRKLDKQKAFKVDFTKDALLFSGEREDLEELAGNLIENAMKWGKDEVRISTMLEGERNFLFVVEDDGPGIPANKAADVLKRGRRLDETTPGSGLGLAIVADLISEYGGSLKLERSELGGLKVVVELPRIVAN</sequence>
<dbReference type="Gene3D" id="3.30.565.10">
    <property type="entry name" value="Histidine kinase-like ATPase, C-terminal domain"/>
    <property type="match status" value="1"/>
</dbReference>
<dbReference type="GO" id="GO:0000155">
    <property type="term" value="F:phosphorelay sensor kinase activity"/>
    <property type="evidence" value="ECO:0007669"/>
    <property type="project" value="InterPro"/>
</dbReference>
<organism evidence="14 15">
    <name type="scientific">Limoniibacter endophyticus</name>
    <dbReference type="NCBI Taxonomy" id="1565040"/>
    <lineage>
        <taxon>Bacteria</taxon>
        <taxon>Pseudomonadati</taxon>
        <taxon>Pseudomonadota</taxon>
        <taxon>Alphaproteobacteria</taxon>
        <taxon>Hyphomicrobiales</taxon>
        <taxon>Bartonellaceae</taxon>
        <taxon>Limoniibacter</taxon>
    </lineage>
</organism>
<dbReference type="EC" id="2.7.13.3" evidence="3"/>
<evidence type="ECO:0000256" key="9">
    <source>
        <dbReference type="ARBA" id="ARBA00023012"/>
    </source>
</evidence>
<evidence type="ECO:0000313" key="15">
    <source>
        <dbReference type="Proteomes" id="UP000641137"/>
    </source>
</evidence>
<evidence type="ECO:0000256" key="4">
    <source>
        <dbReference type="ARBA" id="ARBA00022553"/>
    </source>
</evidence>
<dbReference type="SMART" id="SM00387">
    <property type="entry name" value="HATPase_c"/>
    <property type="match status" value="1"/>
</dbReference>
<reference evidence="14" key="1">
    <citation type="journal article" date="2014" name="Int. J. Syst. Evol. Microbiol.">
        <title>Complete genome sequence of Corynebacterium casei LMG S-19264T (=DSM 44701T), isolated from a smear-ripened cheese.</title>
        <authorList>
            <consortium name="US DOE Joint Genome Institute (JGI-PGF)"/>
            <person name="Walter F."/>
            <person name="Albersmeier A."/>
            <person name="Kalinowski J."/>
            <person name="Ruckert C."/>
        </authorList>
    </citation>
    <scope>NUCLEOTIDE SEQUENCE</scope>
    <source>
        <strain evidence="14">KCTC 42097</strain>
    </source>
</reference>
<dbReference type="PRINTS" id="PR00344">
    <property type="entry name" value="BCTRLSENSOR"/>
</dbReference>
<keyword evidence="6 11" id="KW-0812">Transmembrane</keyword>
<dbReference type="PANTHER" id="PTHR45436">
    <property type="entry name" value="SENSOR HISTIDINE KINASE YKOH"/>
    <property type="match status" value="1"/>
</dbReference>